<evidence type="ECO:0000256" key="3">
    <source>
        <dbReference type="ARBA" id="ARBA00023163"/>
    </source>
</evidence>
<gene>
    <name evidence="6" type="ORF">PARHAE_00764</name>
</gene>
<dbReference type="Gene3D" id="3.90.75.20">
    <property type="match status" value="1"/>
</dbReference>
<evidence type="ECO:0000259" key="5">
    <source>
        <dbReference type="PROSITE" id="PS51032"/>
    </source>
</evidence>
<evidence type="ECO:0000313" key="6">
    <source>
        <dbReference type="EMBL" id="VDS07587.1"/>
    </source>
</evidence>
<keyword evidence="3" id="KW-0804">Transcription</keyword>
<reference evidence="6 7" key="1">
    <citation type="submission" date="2018-12" db="EMBL/GenBank/DDBJ databases">
        <authorList>
            <person name="Criscuolo A."/>
        </authorList>
    </citation>
    <scope>NUCLEOTIDE SEQUENCE [LARGE SCALE GENOMIC DNA]</scope>
    <source>
        <strain evidence="6">ACIP1116241</strain>
    </source>
</reference>
<dbReference type="Gene3D" id="3.30.730.10">
    <property type="entry name" value="AP2/ERF domain"/>
    <property type="match status" value="1"/>
</dbReference>
<dbReference type="EMBL" id="UZWE01000021">
    <property type="protein sequence ID" value="VDS07587.1"/>
    <property type="molecule type" value="Genomic_DNA"/>
</dbReference>
<dbReference type="SUPFAM" id="SSF54171">
    <property type="entry name" value="DNA-binding domain"/>
    <property type="match status" value="1"/>
</dbReference>
<sequence length="181" mass="20923">MANKPLPSPEVFRQLMSYDPATGKLFWKERPAAWFKYPAQAEKWNRHYANKEAFTPINSRGYHTGTVKGKMLLAHRIAWAITHGRWPDHFLDHINGIRSDNRLCNLREATHAENSRNSDVPMGESGVRGVRQDKRWRKRWQARITVDGVAKSLGYYDTMEEAIAARQAAVTKYHGEFARTQ</sequence>
<proteinExistence type="predicted"/>
<accession>A0A447IJB6</accession>
<keyword evidence="7" id="KW-1185">Reference proteome</keyword>
<feature type="domain" description="AP2/ERF" evidence="5">
    <location>
        <begin position="126"/>
        <end position="181"/>
    </location>
</feature>
<evidence type="ECO:0000256" key="1">
    <source>
        <dbReference type="ARBA" id="ARBA00023015"/>
    </source>
</evidence>
<dbReference type="Pfam" id="PF13392">
    <property type="entry name" value="HNH_3"/>
    <property type="match status" value="1"/>
</dbReference>
<dbReference type="InterPro" id="IPR016177">
    <property type="entry name" value="DNA-bd_dom_sf"/>
</dbReference>
<evidence type="ECO:0000256" key="2">
    <source>
        <dbReference type="ARBA" id="ARBA00023125"/>
    </source>
</evidence>
<keyword evidence="1" id="KW-0805">Transcription regulation</keyword>
<keyword evidence="2" id="KW-0238">DNA-binding</keyword>
<dbReference type="PROSITE" id="PS51032">
    <property type="entry name" value="AP2_ERF"/>
    <property type="match status" value="1"/>
</dbReference>
<dbReference type="GO" id="GO:0003700">
    <property type="term" value="F:DNA-binding transcription factor activity"/>
    <property type="evidence" value="ECO:0007669"/>
    <property type="project" value="InterPro"/>
</dbReference>
<dbReference type="AlphaFoldDB" id="A0A447IJB6"/>
<dbReference type="InterPro" id="IPR003615">
    <property type="entry name" value="HNH_nuc"/>
</dbReference>
<feature type="region of interest" description="Disordered" evidence="4">
    <location>
        <begin position="111"/>
        <end position="131"/>
    </location>
</feature>
<protein>
    <submittedName>
        <fullName evidence="6">AP2 domain protein</fullName>
    </submittedName>
</protein>
<dbReference type="OrthoDB" id="388551at2"/>
<dbReference type="GO" id="GO:0003677">
    <property type="term" value="F:DNA binding"/>
    <property type="evidence" value="ECO:0007669"/>
    <property type="project" value="UniProtKB-KW"/>
</dbReference>
<name>A0A447IJB6_9RHOB</name>
<dbReference type="Proteomes" id="UP000270743">
    <property type="component" value="Unassembled WGS sequence"/>
</dbReference>
<dbReference type="InterPro" id="IPR001471">
    <property type="entry name" value="AP2/ERF_dom"/>
</dbReference>
<evidence type="ECO:0000313" key="7">
    <source>
        <dbReference type="Proteomes" id="UP000270743"/>
    </source>
</evidence>
<dbReference type="InterPro" id="IPR036955">
    <property type="entry name" value="AP2/ERF_dom_sf"/>
</dbReference>
<organism evidence="6 7">
    <name type="scientific">Paracoccus haematequi</name>
    <dbReference type="NCBI Taxonomy" id="2491866"/>
    <lineage>
        <taxon>Bacteria</taxon>
        <taxon>Pseudomonadati</taxon>
        <taxon>Pseudomonadota</taxon>
        <taxon>Alphaproteobacteria</taxon>
        <taxon>Rhodobacterales</taxon>
        <taxon>Paracoccaceae</taxon>
        <taxon>Paracoccus</taxon>
    </lineage>
</organism>
<dbReference type="InterPro" id="IPR044925">
    <property type="entry name" value="His-Me_finger_sf"/>
</dbReference>
<dbReference type="RefSeq" id="WP_126153276.1">
    <property type="nucleotide sequence ID" value="NZ_UZWE01000021.1"/>
</dbReference>
<evidence type="ECO:0000256" key="4">
    <source>
        <dbReference type="SAM" id="MobiDB-lite"/>
    </source>
</evidence>
<dbReference type="SUPFAM" id="SSF54060">
    <property type="entry name" value="His-Me finger endonucleases"/>
    <property type="match status" value="1"/>
</dbReference>